<dbReference type="CDD" id="cd14066">
    <property type="entry name" value="STKc_IRAK"/>
    <property type="match status" value="1"/>
</dbReference>
<dbReference type="PROSITE" id="PS50026">
    <property type="entry name" value="EGF_3"/>
    <property type="match status" value="2"/>
</dbReference>
<evidence type="ECO:0000313" key="21">
    <source>
        <dbReference type="EMBL" id="PRQ32409.1"/>
    </source>
</evidence>
<dbReference type="PANTHER" id="PTHR27005:SF526">
    <property type="entry name" value="WALL ASSOCIATED KINASE-LIKE PROTEIN"/>
    <property type="match status" value="1"/>
</dbReference>
<evidence type="ECO:0000256" key="15">
    <source>
        <dbReference type="ARBA" id="ARBA00047951"/>
    </source>
</evidence>
<dbReference type="InterPro" id="IPR000742">
    <property type="entry name" value="EGF"/>
</dbReference>
<keyword evidence="4 21" id="KW-0808">Transferase</keyword>
<keyword evidence="12" id="KW-1015">Disulfide bond</keyword>
<dbReference type="CDD" id="cd00054">
    <property type="entry name" value="EGF_CA"/>
    <property type="match status" value="1"/>
</dbReference>
<keyword evidence="8" id="KW-0418">Kinase</keyword>
<evidence type="ECO:0000256" key="12">
    <source>
        <dbReference type="ARBA" id="ARBA00023157"/>
    </source>
</evidence>
<evidence type="ECO:0000256" key="1">
    <source>
        <dbReference type="ARBA" id="ARBA00004479"/>
    </source>
</evidence>
<keyword evidence="2" id="KW-0723">Serine/threonine-protein kinase</keyword>
<comment type="subcellular location">
    <subcellularLocation>
        <location evidence="1">Membrane</location>
        <topology evidence="1">Single-pass type I membrane protein</topology>
    </subcellularLocation>
</comment>
<keyword evidence="22" id="KW-1185">Reference proteome</keyword>
<evidence type="ECO:0000256" key="2">
    <source>
        <dbReference type="ARBA" id="ARBA00022527"/>
    </source>
</evidence>
<dbReference type="Pfam" id="PF13947">
    <property type="entry name" value="GUB_WAK_bind"/>
    <property type="match status" value="1"/>
</dbReference>
<feature type="transmembrane region" description="Helical" evidence="17">
    <location>
        <begin position="346"/>
        <end position="372"/>
    </location>
</feature>
<dbReference type="GO" id="GO:0005524">
    <property type="term" value="F:ATP binding"/>
    <property type="evidence" value="ECO:0007669"/>
    <property type="project" value="UniProtKB-KW"/>
</dbReference>
<comment type="caution">
    <text evidence="21">The sequence shown here is derived from an EMBL/GenBank/DDBJ whole genome shotgun (WGS) entry which is preliminary data.</text>
</comment>
<dbReference type="FunFam" id="1.10.510.10:FF:000084">
    <property type="entry name" value="Wall-associated receptor kinase 2"/>
    <property type="match status" value="1"/>
</dbReference>
<keyword evidence="3 16" id="KW-0245">EGF-like domain</keyword>
<keyword evidence="9" id="KW-0067">ATP-binding</keyword>
<dbReference type="InterPro" id="IPR001881">
    <property type="entry name" value="EGF-like_Ca-bd_dom"/>
</dbReference>
<dbReference type="PROSITE" id="PS01187">
    <property type="entry name" value="EGF_CA"/>
    <property type="match status" value="1"/>
</dbReference>
<dbReference type="InterPro" id="IPR008271">
    <property type="entry name" value="Ser/Thr_kinase_AS"/>
</dbReference>
<dbReference type="AlphaFoldDB" id="A0A2P6QE24"/>
<dbReference type="Pfam" id="PF07645">
    <property type="entry name" value="EGF_CA"/>
    <property type="match status" value="1"/>
</dbReference>
<evidence type="ECO:0000256" key="3">
    <source>
        <dbReference type="ARBA" id="ARBA00022536"/>
    </source>
</evidence>
<dbReference type="SUPFAM" id="SSF56112">
    <property type="entry name" value="Protein kinase-like (PK-like)"/>
    <property type="match status" value="1"/>
</dbReference>
<dbReference type="GO" id="GO:0030247">
    <property type="term" value="F:polysaccharide binding"/>
    <property type="evidence" value="ECO:0007669"/>
    <property type="project" value="InterPro"/>
</dbReference>
<dbReference type="InterPro" id="IPR025287">
    <property type="entry name" value="WAK_GUB"/>
</dbReference>
<evidence type="ECO:0000256" key="4">
    <source>
        <dbReference type="ARBA" id="ARBA00022679"/>
    </source>
</evidence>
<evidence type="ECO:0000256" key="16">
    <source>
        <dbReference type="PROSITE-ProRule" id="PRU00076"/>
    </source>
</evidence>
<comment type="caution">
    <text evidence="16">Lacks conserved residue(s) required for the propagation of feature annotation.</text>
</comment>
<sequence length="761" mass="84102">MALRLSVVAVLLLLSAASTTTTTTAAPAQALTGCSDKCGNLTIPYPFGMKTDCLLRKEFFINCSHTTQPPTAYLMYSDLIVTNIYLDEGELQILNDVGRACYDEEGGYQTDRSIKPQLLLQPPYTISNTKNKFYAVGCDTSAIVNAFRGKEEFITGCMSICNSLGSVEKSCSGVGCCQINIPSGLYNLTVELNSFKNHTRIWNFNPCSYGFIAEEGLFNFSPSSFEDLNYSALLPMVANWAIGNEIDTCETAQKRLDYACNANSNCVNRPIDGSVGYLCQCLPGYEGNPYHPDGCQDINECMALNPCQNGECLNSPSGYSCLCHKGYKHNGISCIKDDSERRFKIVLLRFVSLVGGSTLGLIFLSIAAWWLVQVIKKRKNKKRKEKFFKQNGGLVLEQQSSSGDQANVQKIKLFNSRELEKATDKFSIDRILGQGGQGTVYKGMLMDGQIVAVKKSKIVNGGEVQQFINEIVILSQINHRNVVKLLGCCLETEIPLLVYEFLPNGTLSQYINGQDEEFPLTWGTRLRVSTEVARALSYLHSAASIPIYHRDIKSTNILLDAKYRAKIADFGTSRSISIDQTHLTTLVHGTFGYLDPEYFQSSQFTEKSDVYSFGVVLVELLTGQKPVSMMRSQESRSLATHFLLSMEQNRLFDILDAQVMKDGSKEEIIAVANLAQRCLNLNGRKRPTMKEVAVELEGVQLAVKDAVHVQQNLVEEGDVGTDEITTEAYCDVVSTSIGPFTDGGTTGSLSDEQPLLFYNTQ</sequence>
<dbReference type="PROSITE" id="PS00010">
    <property type="entry name" value="ASX_HYDROXYL"/>
    <property type="match status" value="1"/>
</dbReference>
<protein>
    <recommendedName>
        <fullName evidence="23">Protein kinase domain-containing protein</fullName>
    </recommendedName>
</protein>
<dbReference type="GO" id="GO:0004674">
    <property type="term" value="F:protein serine/threonine kinase activity"/>
    <property type="evidence" value="ECO:0007669"/>
    <property type="project" value="UniProtKB-KW"/>
</dbReference>
<dbReference type="InterPro" id="IPR018097">
    <property type="entry name" value="EGF_Ca-bd_CS"/>
</dbReference>
<dbReference type="GO" id="GO:0005886">
    <property type="term" value="C:plasma membrane"/>
    <property type="evidence" value="ECO:0007669"/>
    <property type="project" value="TreeGrafter"/>
</dbReference>
<dbReference type="PROSITE" id="PS50011">
    <property type="entry name" value="PROTEIN_KINASE_DOM"/>
    <property type="match status" value="1"/>
</dbReference>
<dbReference type="Gene3D" id="1.10.510.10">
    <property type="entry name" value="Transferase(Phosphotransferase) domain 1"/>
    <property type="match status" value="1"/>
</dbReference>
<dbReference type="Pfam" id="PF00069">
    <property type="entry name" value="Pkinase"/>
    <property type="match status" value="1"/>
</dbReference>
<feature type="domain" description="Protein kinase" evidence="19">
    <location>
        <begin position="426"/>
        <end position="703"/>
    </location>
</feature>
<accession>A0A2P6QE24</accession>
<dbReference type="PANTHER" id="PTHR27005">
    <property type="entry name" value="WALL-ASSOCIATED RECEPTOR KINASE-LIKE 21"/>
    <property type="match status" value="1"/>
</dbReference>
<dbReference type="SMART" id="SM00220">
    <property type="entry name" value="S_TKc"/>
    <property type="match status" value="1"/>
</dbReference>
<gene>
    <name evidence="21" type="ORF">RchiOBHm_Chr5g0046061</name>
</gene>
<dbReference type="InterPro" id="IPR049883">
    <property type="entry name" value="NOTCH1_EGF-like"/>
</dbReference>
<comment type="catalytic activity">
    <reaction evidence="15">
        <text>L-threonyl-[protein] + ATP = O-phospho-L-threonyl-[protein] + ADP + H(+)</text>
        <dbReference type="Rhea" id="RHEA:46608"/>
        <dbReference type="Rhea" id="RHEA-COMP:11060"/>
        <dbReference type="Rhea" id="RHEA-COMP:11605"/>
        <dbReference type="ChEBI" id="CHEBI:15378"/>
        <dbReference type="ChEBI" id="CHEBI:30013"/>
        <dbReference type="ChEBI" id="CHEBI:30616"/>
        <dbReference type="ChEBI" id="CHEBI:61977"/>
        <dbReference type="ChEBI" id="CHEBI:456216"/>
    </reaction>
</comment>
<dbReference type="Proteomes" id="UP000238479">
    <property type="component" value="Chromosome 5"/>
</dbReference>
<dbReference type="SMART" id="SM00179">
    <property type="entry name" value="EGF_CA"/>
    <property type="match status" value="2"/>
</dbReference>
<proteinExistence type="predicted"/>
<feature type="signal peptide" evidence="18">
    <location>
        <begin position="1"/>
        <end position="25"/>
    </location>
</feature>
<name>A0A2P6QE24_ROSCH</name>
<keyword evidence="5 17" id="KW-0812">Transmembrane</keyword>
<feature type="domain" description="EGF-like" evidence="20">
    <location>
        <begin position="245"/>
        <end position="296"/>
    </location>
</feature>
<evidence type="ECO:0000256" key="10">
    <source>
        <dbReference type="ARBA" id="ARBA00022989"/>
    </source>
</evidence>
<dbReference type="EMBL" id="PDCK01000043">
    <property type="protein sequence ID" value="PRQ32409.1"/>
    <property type="molecule type" value="Genomic_DNA"/>
</dbReference>
<dbReference type="InterPro" id="IPR011009">
    <property type="entry name" value="Kinase-like_dom_sf"/>
</dbReference>
<evidence type="ECO:0000259" key="19">
    <source>
        <dbReference type="PROSITE" id="PS50011"/>
    </source>
</evidence>
<evidence type="ECO:0000256" key="6">
    <source>
        <dbReference type="ARBA" id="ARBA00022729"/>
    </source>
</evidence>
<dbReference type="GO" id="GO:0005509">
    <property type="term" value="F:calcium ion binding"/>
    <property type="evidence" value="ECO:0007669"/>
    <property type="project" value="InterPro"/>
</dbReference>
<dbReference type="SMART" id="SM00181">
    <property type="entry name" value="EGF"/>
    <property type="match status" value="2"/>
</dbReference>
<dbReference type="FunFam" id="3.30.200.20:FF:000043">
    <property type="entry name" value="Wall-associated receptor kinase 2"/>
    <property type="match status" value="1"/>
</dbReference>
<dbReference type="Gramene" id="PRQ32409">
    <property type="protein sequence ID" value="PRQ32409"/>
    <property type="gene ID" value="RchiOBHm_Chr5g0046061"/>
</dbReference>
<dbReference type="PROSITE" id="PS00108">
    <property type="entry name" value="PROTEIN_KINASE_ST"/>
    <property type="match status" value="1"/>
</dbReference>
<dbReference type="InterPro" id="IPR045274">
    <property type="entry name" value="WAK-like"/>
</dbReference>
<keyword evidence="11 17" id="KW-0472">Membrane</keyword>
<dbReference type="OMA" id="ICHMENS"/>
<dbReference type="Gene3D" id="3.30.200.20">
    <property type="entry name" value="Phosphorylase Kinase, domain 1"/>
    <property type="match status" value="1"/>
</dbReference>
<keyword evidence="7" id="KW-0547">Nucleotide-binding</keyword>
<reference evidence="21 22" key="1">
    <citation type="journal article" date="2018" name="Nat. Genet.">
        <title>The Rosa genome provides new insights in the design of modern roses.</title>
        <authorList>
            <person name="Bendahmane M."/>
        </authorList>
    </citation>
    <scope>NUCLEOTIDE SEQUENCE [LARGE SCALE GENOMIC DNA]</scope>
    <source>
        <strain evidence="22">cv. Old Blush</strain>
    </source>
</reference>
<dbReference type="InterPro" id="IPR000152">
    <property type="entry name" value="EGF-type_Asp/Asn_hydroxyl_site"/>
</dbReference>
<keyword evidence="13" id="KW-0325">Glycoprotein</keyword>
<evidence type="ECO:0000256" key="7">
    <source>
        <dbReference type="ARBA" id="ARBA00022741"/>
    </source>
</evidence>
<organism evidence="21 22">
    <name type="scientific">Rosa chinensis</name>
    <name type="common">China rose</name>
    <dbReference type="NCBI Taxonomy" id="74649"/>
    <lineage>
        <taxon>Eukaryota</taxon>
        <taxon>Viridiplantae</taxon>
        <taxon>Streptophyta</taxon>
        <taxon>Embryophyta</taxon>
        <taxon>Tracheophyta</taxon>
        <taxon>Spermatophyta</taxon>
        <taxon>Magnoliopsida</taxon>
        <taxon>eudicotyledons</taxon>
        <taxon>Gunneridae</taxon>
        <taxon>Pentapetalae</taxon>
        <taxon>rosids</taxon>
        <taxon>fabids</taxon>
        <taxon>Rosales</taxon>
        <taxon>Rosaceae</taxon>
        <taxon>Rosoideae</taxon>
        <taxon>Rosoideae incertae sedis</taxon>
        <taxon>Rosa</taxon>
    </lineage>
</organism>
<dbReference type="PROSITE" id="PS01186">
    <property type="entry name" value="EGF_2"/>
    <property type="match status" value="1"/>
</dbReference>
<dbReference type="SUPFAM" id="SSF57196">
    <property type="entry name" value="EGF/Laminin"/>
    <property type="match status" value="1"/>
</dbReference>
<evidence type="ECO:0008006" key="23">
    <source>
        <dbReference type="Google" id="ProtNLM"/>
    </source>
</evidence>
<comment type="catalytic activity">
    <reaction evidence="14">
        <text>L-seryl-[protein] + ATP = O-phospho-L-seryl-[protein] + ADP + H(+)</text>
        <dbReference type="Rhea" id="RHEA:17989"/>
        <dbReference type="Rhea" id="RHEA-COMP:9863"/>
        <dbReference type="Rhea" id="RHEA-COMP:11604"/>
        <dbReference type="ChEBI" id="CHEBI:15378"/>
        <dbReference type="ChEBI" id="CHEBI:29999"/>
        <dbReference type="ChEBI" id="CHEBI:30616"/>
        <dbReference type="ChEBI" id="CHEBI:83421"/>
        <dbReference type="ChEBI" id="CHEBI:456216"/>
    </reaction>
</comment>
<evidence type="ECO:0000256" key="18">
    <source>
        <dbReference type="SAM" id="SignalP"/>
    </source>
</evidence>
<keyword evidence="10 17" id="KW-1133">Transmembrane helix</keyword>
<evidence type="ECO:0000256" key="17">
    <source>
        <dbReference type="SAM" id="Phobius"/>
    </source>
</evidence>
<keyword evidence="6 18" id="KW-0732">Signal</keyword>
<dbReference type="PROSITE" id="PS51257">
    <property type="entry name" value="PROKAR_LIPOPROTEIN"/>
    <property type="match status" value="1"/>
</dbReference>
<dbReference type="Gene3D" id="2.10.25.10">
    <property type="entry name" value="Laminin"/>
    <property type="match status" value="2"/>
</dbReference>
<evidence type="ECO:0000256" key="9">
    <source>
        <dbReference type="ARBA" id="ARBA00022840"/>
    </source>
</evidence>
<evidence type="ECO:0000256" key="13">
    <source>
        <dbReference type="ARBA" id="ARBA00023180"/>
    </source>
</evidence>
<evidence type="ECO:0000256" key="11">
    <source>
        <dbReference type="ARBA" id="ARBA00023136"/>
    </source>
</evidence>
<evidence type="ECO:0000256" key="14">
    <source>
        <dbReference type="ARBA" id="ARBA00047558"/>
    </source>
</evidence>
<evidence type="ECO:0000259" key="20">
    <source>
        <dbReference type="PROSITE" id="PS50026"/>
    </source>
</evidence>
<dbReference type="GO" id="GO:0007166">
    <property type="term" value="P:cell surface receptor signaling pathway"/>
    <property type="evidence" value="ECO:0007669"/>
    <property type="project" value="InterPro"/>
</dbReference>
<evidence type="ECO:0000256" key="5">
    <source>
        <dbReference type="ARBA" id="ARBA00022692"/>
    </source>
</evidence>
<feature type="domain" description="EGF-like" evidence="20">
    <location>
        <begin position="297"/>
        <end position="335"/>
    </location>
</feature>
<feature type="chain" id="PRO_5015145028" description="Protein kinase domain-containing protein" evidence="18">
    <location>
        <begin position="26"/>
        <end position="761"/>
    </location>
</feature>
<evidence type="ECO:0000313" key="22">
    <source>
        <dbReference type="Proteomes" id="UP000238479"/>
    </source>
</evidence>
<dbReference type="InterPro" id="IPR000719">
    <property type="entry name" value="Prot_kinase_dom"/>
</dbReference>
<evidence type="ECO:0000256" key="8">
    <source>
        <dbReference type="ARBA" id="ARBA00022777"/>
    </source>
</evidence>